<accession>A0A9W9LXR0</accession>
<proteinExistence type="predicted"/>
<reference evidence="2" key="1">
    <citation type="submission" date="2022-11" db="EMBL/GenBank/DDBJ databases">
        <authorList>
            <person name="Petersen C."/>
        </authorList>
    </citation>
    <scope>NUCLEOTIDE SEQUENCE</scope>
    <source>
        <strain evidence="2">IBT 20477</strain>
    </source>
</reference>
<organism evidence="2 3">
    <name type="scientific">Penicillium cf. viridicatum</name>
    <dbReference type="NCBI Taxonomy" id="2972119"/>
    <lineage>
        <taxon>Eukaryota</taxon>
        <taxon>Fungi</taxon>
        <taxon>Dikarya</taxon>
        <taxon>Ascomycota</taxon>
        <taxon>Pezizomycotina</taxon>
        <taxon>Eurotiomycetes</taxon>
        <taxon>Eurotiomycetidae</taxon>
        <taxon>Eurotiales</taxon>
        <taxon>Aspergillaceae</taxon>
        <taxon>Penicillium</taxon>
    </lineage>
</organism>
<gene>
    <name evidence="2" type="ORF">N7449_011627</name>
</gene>
<evidence type="ECO:0000256" key="1">
    <source>
        <dbReference type="SAM" id="MobiDB-lite"/>
    </source>
</evidence>
<evidence type="ECO:0000313" key="2">
    <source>
        <dbReference type="EMBL" id="KAJ5181480.1"/>
    </source>
</evidence>
<sequence length="164" mass="17727">MAASAPIIELPLFTLLHPQDNARHNPRLNPRDHFHSQIPRPNPDPITHNNDPNSPRSHTHVLAAHPLLSTTSCILARCSKTKGTKDVVLDWLGRRPLQSESDDGNIVILDTIIAPGGTVVKLCEELWEKVGCSIVYVCGARGIGEGSAVSGGGVYGCWETGREV</sequence>
<evidence type="ECO:0000313" key="3">
    <source>
        <dbReference type="Proteomes" id="UP001150942"/>
    </source>
</evidence>
<keyword evidence="3" id="KW-1185">Reference proteome</keyword>
<dbReference type="AlphaFoldDB" id="A0A9W9LXR0"/>
<feature type="region of interest" description="Disordered" evidence="1">
    <location>
        <begin position="21"/>
        <end position="58"/>
    </location>
</feature>
<dbReference type="OrthoDB" id="277398at2759"/>
<comment type="caution">
    <text evidence="2">The sequence shown here is derived from an EMBL/GenBank/DDBJ whole genome shotgun (WGS) entry which is preliminary data.</text>
</comment>
<reference evidence="2" key="2">
    <citation type="journal article" date="2023" name="IMA Fungus">
        <title>Comparative genomic study of the Penicillium genus elucidates a diverse pangenome and 15 lateral gene transfer events.</title>
        <authorList>
            <person name="Petersen C."/>
            <person name="Sorensen T."/>
            <person name="Nielsen M.R."/>
            <person name="Sondergaard T.E."/>
            <person name="Sorensen J.L."/>
            <person name="Fitzpatrick D.A."/>
            <person name="Frisvad J.C."/>
            <person name="Nielsen K.L."/>
        </authorList>
    </citation>
    <scope>NUCLEOTIDE SEQUENCE</scope>
    <source>
        <strain evidence="2">IBT 20477</strain>
    </source>
</reference>
<name>A0A9W9LXR0_9EURO</name>
<dbReference type="EMBL" id="JAPQKQ010000009">
    <property type="protein sequence ID" value="KAJ5181480.1"/>
    <property type="molecule type" value="Genomic_DNA"/>
</dbReference>
<feature type="compositionally biased region" description="Polar residues" evidence="1">
    <location>
        <begin position="47"/>
        <end position="56"/>
    </location>
</feature>
<dbReference type="Proteomes" id="UP001150942">
    <property type="component" value="Unassembled WGS sequence"/>
</dbReference>
<protein>
    <submittedName>
        <fullName evidence="2">Transcriptional coactivator/pterin dehydratase</fullName>
    </submittedName>
</protein>